<evidence type="ECO:0000313" key="2">
    <source>
        <dbReference type="EMBL" id="MRW82571.1"/>
    </source>
</evidence>
<keyword evidence="3" id="KW-1185">Reference proteome</keyword>
<protein>
    <submittedName>
        <fullName evidence="2">PEP-CTERM sorting domain-containing protein</fullName>
    </submittedName>
</protein>
<dbReference type="NCBIfam" id="NF038119">
    <property type="entry name" value="PEP_CTERM_MHFG"/>
    <property type="match status" value="1"/>
</dbReference>
<evidence type="ECO:0000259" key="1">
    <source>
        <dbReference type="Pfam" id="PF07589"/>
    </source>
</evidence>
<sequence length="282" mass="29911">MSLLLAATLAAAIQPTCSWDHPGRNPYTGSAAAAIDRYTDIPESVRGTLKRRLEDHAPDDSVSITRDHISGKNQYDPTIRDMHFGASSVCGSVTRSQWAETRAEPAAVYCVGEHCILVPKICGNVSRITRLTPAMAQAGREPVSAAQANESDKPQEFADIRLVGGEVFDISPALFDATTDPSLEFDLDSLLQNPRQRLADRLAAALFADAMDSLALEGDDSTSADEQARKLARRLGAMGGDGIDGVAAPVPEADTWAMLLGGLGLVGWAARRRAKAAAGAAR</sequence>
<dbReference type="AlphaFoldDB" id="A0A844CUX2"/>
<comment type="caution">
    <text evidence="2">The sequence shown here is derived from an EMBL/GenBank/DDBJ whole genome shotgun (WGS) entry which is preliminary data.</text>
</comment>
<name>A0A844CUX2_9BURK</name>
<dbReference type="EMBL" id="WKJL01000001">
    <property type="protein sequence ID" value="MRW82571.1"/>
    <property type="molecule type" value="Genomic_DNA"/>
</dbReference>
<gene>
    <name evidence="2" type="ORF">GJ698_00510</name>
</gene>
<dbReference type="Pfam" id="PF07589">
    <property type="entry name" value="PEP-CTERM"/>
    <property type="match status" value="1"/>
</dbReference>
<dbReference type="RefSeq" id="WP_154355641.1">
    <property type="nucleotide sequence ID" value="NZ_WKJL01000001.1"/>
</dbReference>
<accession>A0A844CUX2</accession>
<proteinExistence type="predicted"/>
<organism evidence="2 3">
    <name type="scientific">Duganella aquatilis</name>
    <dbReference type="NCBI Taxonomy" id="2666082"/>
    <lineage>
        <taxon>Bacteria</taxon>
        <taxon>Pseudomonadati</taxon>
        <taxon>Pseudomonadota</taxon>
        <taxon>Betaproteobacteria</taxon>
        <taxon>Burkholderiales</taxon>
        <taxon>Oxalobacteraceae</taxon>
        <taxon>Telluria group</taxon>
        <taxon>Duganella</taxon>
    </lineage>
</organism>
<feature type="domain" description="Ice-binding protein C-terminal" evidence="1">
    <location>
        <begin position="249"/>
        <end position="273"/>
    </location>
</feature>
<evidence type="ECO:0000313" key="3">
    <source>
        <dbReference type="Proteomes" id="UP000439986"/>
    </source>
</evidence>
<dbReference type="Proteomes" id="UP000439986">
    <property type="component" value="Unassembled WGS sequence"/>
</dbReference>
<dbReference type="InterPro" id="IPR013424">
    <property type="entry name" value="Ice-binding_C"/>
</dbReference>
<reference evidence="2 3" key="1">
    <citation type="submission" date="2019-11" db="EMBL/GenBank/DDBJ databases">
        <title>Novel species isolated from a subtropical stream in China.</title>
        <authorList>
            <person name="Lu H."/>
        </authorList>
    </citation>
    <scope>NUCLEOTIDE SEQUENCE [LARGE SCALE GENOMIC DNA]</scope>
    <source>
        <strain evidence="2 3">FT26W</strain>
    </source>
</reference>